<keyword evidence="3" id="KW-1185">Reference proteome</keyword>
<proteinExistence type="predicted"/>
<evidence type="ECO:0000313" key="2">
    <source>
        <dbReference type="EMBL" id="KAL3688533.1"/>
    </source>
</evidence>
<evidence type="ECO:0000313" key="3">
    <source>
        <dbReference type="Proteomes" id="UP001633002"/>
    </source>
</evidence>
<dbReference type="Proteomes" id="UP001633002">
    <property type="component" value="Unassembled WGS sequence"/>
</dbReference>
<comment type="caution">
    <text evidence="2">The sequence shown here is derived from an EMBL/GenBank/DDBJ whole genome shotgun (WGS) entry which is preliminary data.</text>
</comment>
<feature type="region of interest" description="Disordered" evidence="1">
    <location>
        <begin position="1"/>
        <end position="57"/>
    </location>
</feature>
<name>A0ABD3HAJ2_9MARC</name>
<feature type="compositionally biased region" description="Low complexity" evidence="1">
    <location>
        <begin position="40"/>
        <end position="50"/>
    </location>
</feature>
<protein>
    <submittedName>
        <fullName evidence="2">Uncharacterized protein</fullName>
    </submittedName>
</protein>
<evidence type="ECO:0000256" key="1">
    <source>
        <dbReference type="SAM" id="MobiDB-lite"/>
    </source>
</evidence>
<organism evidence="2 3">
    <name type="scientific">Riccia sorocarpa</name>
    <dbReference type="NCBI Taxonomy" id="122646"/>
    <lineage>
        <taxon>Eukaryota</taxon>
        <taxon>Viridiplantae</taxon>
        <taxon>Streptophyta</taxon>
        <taxon>Embryophyta</taxon>
        <taxon>Marchantiophyta</taxon>
        <taxon>Marchantiopsida</taxon>
        <taxon>Marchantiidae</taxon>
        <taxon>Marchantiales</taxon>
        <taxon>Ricciaceae</taxon>
        <taxon>Riccia</taxon>
    </lineage>
</organism>
<dbReference type="AlphaFoldDB" id="A0ABD3HAJ2"/>
<gene>
    <name evidence="2" type="ORF">R1sor_014842</name>
</gene>
<sequence length="111" mass="12388">MDISKEKRKRELEEAAKAKEATKSQGGAEGGIRTRGTPIQSRNQPSGSQGRSRRRVQKVKEWLRNYGQGVGAICLQELRIKEGLATRRLMEIAEGSKFIIDYTEEGKAGQL</sequence>
<dbReference type="EMBL" id="JBJQOH010000004">
    <property type="protein sequence ID" value="KAL3688533.1"/>
    <property type="molecule type" value="Genomic_DNA"/>
</dbReference>
<reference evidence="2 3" key="1">
    <citation type="submission" date="2024-09" db="EMBL/GenBank/DDBJ databases">
        <title>Chromosome-scale assembly of Riccia sorocarpa.</title>
        <authorList>
            <person name="Paukszto L."/>
        </authorList>
    </citation>
    <scope>NUCLEOTIDE SEQUENCE [LARGE SCALE GENOMIC DNA]</scope>
    <source>
        <strain evidence="2">LP-2024</strain>
        <tissue evidence="2">Aerial parts of the thallus</tissue>
    </source>
</reference>
<feature type="compositionally biased region" description="Basic and acidic residues" evidence="1">
    <location>
        <begin position="9"/>
        <end position="22"/>
    </location>
</feature>
<accession>A0ABD3HAJ2</accession>